<dbReference type="NCBIfam" id="NF001422">
    <property type="entry name" value="PRK00296.1"/>
    <property type="match status" value="1"/>
</dbReference>
<dbReference type="FunFam" id="3.30.1070.10:FF:000001">
    <property type="entry name" value="Cell division topological specificity factor"/>
    <property type="match status" value="1"/>
</dbReference>
<dbReference type="OrthoDB" id="9802655at2"/>
<keyword evidence="3 6" id="KW-0132">Cell division</keyword>
<organism evidence="7 8">
    <name type="scientific">Aquicella siphonis</name>
    <dbReference type="NCBI Taxonomy" id="254247"/>
    <lineage>
        <taxon>Bacteria</taxon>
        <taxon>Pseudomonadati</taxon>
        <taxon>Pseudomonadota</taxon>
        <taxon>Gammaproteobacteria</taxon>
        <taxon>Legionellales</taxon>
        <taxon>Coxiellaceae</taxon>
        <taxon>Aquicella</taxon>
    </lineage>
</organism>
<proteinExistence type="inferred from homology"/>
<comment type="similarity">
    <text evidence="1 6">Belongs to the MinE family.</text>
</comment>
<dbReference type="KEGG" id="asip:AQUSIP_05570"/>
<dbReference type="Gene3D" id="3.30.1070.10">
    <property type="entry name" value="Cell division topological specificity factor MinE"/>
    <property type="match status" value="1"/>
</dbReference>
<dbReference type="GO" id="GO:0051301">
    <property type="term" value="P:cell division"/>
    <property type="evidence" value="ECO:0007669"/>
    <property type="project" value="UniProtKB-KW"/>
</dbReference>
<dbReference type="Proteomes" id="UP000324194">
    <property type="component" value="Chromosome 1"/>
</dbReference>
<evidence type="ECO:0000256" key="2">
    <source>
        <dbReference type="ARBA" id="ARBA00020112"/>
    </source>
</evidence>
<dbReference type="NCBIfam" id="TIGR01215">
    <property type="entry name" value="minE"/>
    <property type="match status" value="1"/>
</dbReference>
<name>A0A5E4PE66_9COXI</name>
<evidence type="ECO:0000256" key="5">
    <source>
        <dbReference type="ARBA" id="ARBA00025265"/>
    </source>
</evidence>
<dbReference type="HAMAP" id="MF_00262">
    <property type="entry name" value="MinE"/>
    <property type="match status" value="1"/>
</dbReference>
<evidence type="ECO:0000256" key="1">
    <source>
        <dbReference type="ARBA" id="ARBA00008168"/>
    </source>
</evidence>
<dbReference type="GO" id="GO:0032955">
    <property type="term" value="P:regulation of division septum assembly"/>
    <property type="evidence" value="ECO:0007669"/>
    <property type="project" value="InterPro"/>
</dbReference>
<accession>A0A5E4PE66</accession>
<gene>
    <name evidence="6 7" type="primary">minE</name>
    <name evidence="7" type="ORF">AQUSIP_05570</name>
</gene>
<evidence type="ECO:0000256" key="3">
    <source>
        <dbReference type="ARBA" id="ARBA00022618"/>
    </source>
</evidence>
<dbReference type="GO" id="GO:0042802">
    <property type="term" value="F:identical protein binding"/>
    <property type="evidence" value="ECO:0007669"/>
    <property type="project" value="UniProtKB-ARBA"/>
</dbReference>
<evidence type="ECO:0000256" key="4">
    <source>
        <dbReference type="ARBA" id="ARBA00023306"/>
    </source>
</evidence>
<comment type="function">
    <text evidence="5 6">Prevents the cell division inhibition by proteins MinC and MinD at internal division sites while permitting inhibition at polar sites. This ensures cell division at the proper site by restricting the formation of a division septum at the midpoint of the long axis of the cell.</text>
</comment>
<dbReference type="Pfam" id="PF03776">
    <property type="entry name" value="MinE"/>
    <property type="match status" value="1"/>
</dbReference>
<sequence length="92" mass="10722">MSIQLQLNKILNYFRRPEETAKCAKERLQIIIAHERGERDKPDYLPSLQQDLLDVISKYVSIKKDDVKIELERQEGCSILELNVVLPSAQKK</sequence>
<keyword evidence="8" id="KW-1185">Reference proteome</keyword>
<reference evidence="7 8" key="1">
    <citation type="submission" date="2019-08" db="EMBL/GenBank/DDBJ databases">
        <authorList>
            <person name="Guy L."/>
        </authorList>
    </citation>
    <scope>NUCLEOTIDE SEQUENCE [LARGE SCALE GENOMIC DNA]</scope>
    <source>
        <strain evidence="7 8">SGT-108</strain>
    </source>
</reference>
<dbReference type="InterPro" id="IPR005527">
    <property type="entry name" value="MinE"/>
</dbReference>
<dbReference type="InterPro" id="IPR036707">
    <property type="entry name" value="MinE_sf"/>
</dbReference>
<evidence type="ECO:0000313" key="8">
    <source>
        <dbReference type="Proteomes" id="UP000324194"/>
    </source>
</evidence>
<evidence type="ECO:0000256" key="6">
    <source>
        <dbReference type="HAMAP-Rule" id="MF_00262"/>
    </source>
</evidence>
<dbReference type="EMBL" id="LR699119">
    <property type="protein sequence ID" value="VVC75269.1"/>
    <property type="molecule type" value="Genomic_DNA"/>
</dbReference>
<evidence type="ECO:0000313" key="7">
    <source>
        <dbReference type="EMBL" id="VVC75269.1"/>
    </source>
</evidence>
<dbReference type="AlphaFoldDB" id="A0A5E4PE66"/>
<protein>
    <recommendedName>
        <fullName evidence="2 6">Cell division topological specificity factor</fullName>
    </recommendedName>
</protein>
<keyword evidence="4 6" id="KW-0131">Cell cycle</keyword>
<dbReference type="RefSeq" id="WP_148338399.1">
    <property type="nucleotide sequence ID" value="NZ_LR699119.1"/>
</dbReference>
<dbReference type="SUPFAM" id="SSF55229">
    <property type="entry name" value="Cell division protein MinE topological specificity domain"/>
    <property type="match status" value="1"/>
</dbReference>